<evidence type="ECO:0000256" key="1">
    <source>
        <dbReference type="ARBA" id="ARBA00008005"/>
    </source>
</evidence>
<feature type="domain" description="Tail sheath protein C-terminal" evidence="2">
    <location>
        <begin position="286"/>
        <end position="370"/>
    </location>
</feature>
<dbReference type="Pfam" id="PF22671">
    <property type="entry name" value="Gp18_domIII_N"/>
    <property type="match status" value="1"/>
</dbReference>
<keyword evidence="5" id="KW-1185">Reference proteome</keyword>
<organism evidence="4 5">
    <name type="scientific">Kushneria pakistanensis</name>
    <dbReference type="NCBI Taxonomy" id="1508770"/>
    <lineage>
        <taxon>Bacteria</taxon>
        <taxon>Pseudomonadati</taxon>
        <taxon>Pseudomonadota</taxon>
        <taxon>Gammaproteobacteria</taxon>
        <taxon>Oceanospirillales</taxon>
        <taxon>Halomonadaceae</taxon>
        <taxon>Kushneria</taxon>
    </lineage>
</organism>
<reference evidence="5" key="1">
    <citation type="journal article" date="2019" name="Int. J. Syst. Evol. Microbiol.">
        <title>The Global Catalogue of Microorganisms (GCM) 10K type strain sequencing project: providing services to taxonomists for standard genome sequencing and annotation.</title>
        <authorList>
            <consortium name="The Broad Institute Genomics Platform"/>
            <consortium name="The Broad Institute Genome Sequencing Center for Infectious Disease"/>
            <person name="Wu L."/>
            <person name="Ma J."/>
        </authorList>
    </citation>
    <scope>NUCLEOTIDE SEQUENCE [LARGE SCALE GENOMIC DNA]</scope>
    <source>
        <strain evidence="5">KCTC 42082</strain>
    </source>
</reference>
<dbReference type="InterPro" id="IPR020287">
    <property type="entry name" value="Tail_sheath_C"/>
</dbReference>
<name>A0ABQ3FR40_9GAMM</name>
<comment type="caution">
    <text evidence="4">The sequence shown here is derived from an EMBL/GenBank/DDBJ whole genome shotgun (WGS) entry which is preliminary data.</text>
</comment>
<dbReference type="PANTHER" id="PTHR35861">
    <property type="match status" value="1"/>
</dbReference>
<proteinExistence type="inferred from homology"/>
<sequence length="380" mass="41727">MAGDYLHGVEHFWLDNNDKPIEILAASTIGLVATADDADAATFPLDTPTLVNSDKLLAKAGEQGTLKWALKDIYAQTGAVVVVVRVASDADDAQEMANVIGSVDDETGKYTGMQAMLAAETLLGVRPRLILAPDYSQRDEVRPAMETLGKKLRAIPIIDGSESGYSAVINEAQALDEVFFVNGGVKVFDADLAESVGRWMSPTIAGHIVRVDNEEGYWNSPSSRKIYNIQGSREVIDHAIGSTTSKANLYNSNNVSVIAGMQGGQYLYGNRLCNGTMLPHQRIRYIVGDSIMVAHQEMVDRNITKAYVDGVIKRVNKLLRRLKLRGVIRDGEVWVDKELNEASTGTGQVYVDYSLGFYDIAERLTFRQHVMTEFNESIFA</sequence>
<evidence type="ECO:0000259" key="3">
    <source>
        <dbReference type="Pfam" id="PF22671"/>
    </source>
</evidence>
<evidence type="ECO:0000259" key="2">
    <source>
        <dbReference type="Pfam" id="PF17482"/>
    </source>
</evidence>
<evidence type="ECO:0000313" key="5">
    <source>
        <dbReference type="Proteomes" id="UP000604243"/>
    </source>
</evidence>
<gene>
    <name evidence="4" type="ORF">GCM10010082_31780</name>
</gene>
<dbReference type="PANTHER" id="PTHR35861:SF1">
    <property type="entry name" value="PHAGE TAIL SHEATH PROTEIN"/>
    <property type="match status" value="1"/>
</dbReference>
<dbReference type="InterPro" id="IPR052042">
    <property type="entry name" value="Tail_sheath_structural"/>
</dbReference>
<dbReference type="InterPro" id="IPR054564">
    <property type="entry name" value="Gp18_domIII_N"/>
</dbReference>
<accession>A0ABQ3FR40</accession>
<feature type="domain" description="Tail sheath protein Gp18-like" evidence="3">
    <location>
        <begin position="28"/>
        <end position="86"/>
    </location>
</feature>
<protein>
    <submittedName>
        <fullName evidence="4">Tail protein</fullName>
    </submittedName>
</protein>
<comment type="similarity">
    <text evidence="1">Belongs to the myoviridae tail sheath protein family.</text>
</comment>
<evidence type="ECO:0000313" key="4">
    <source>
        <dbReference type="EMBL" id="GHC34703.1"/>
    </source>
</evidence>
<dbReference type="RefSeq" id="WP_189520074.1">
    <property type="nucleotide sequence ID" value="NZ_BMZM01000006.1"/>
</dbReference>
<dbReference type="EMBL" id="BMZM01000006">
    <property type="protein sequence ID" value="GHC34703.1"/>
    <property type="molecule type" value="Genomic_DNA"/>
</dbReference>
<dbReference type="Proteomes" id="UP000604243">
    <property type="component" value="Unassembled WGS sequence"/>
</dbReference>
<dbReference type="Pfam" id="PF17482">
    <property type="entry name" value="Phage_sheath_1C"/>
    <property type="match status" value="1"/>
</dbReference>